<proteinExistence type="evidence at transcript level"/>
<name>A0A0S3J2T4_9CUCU</name>
<dbReference type="GO" id="GO:0005549">
    <property type="term" value="F:odorant binding"/>
    <property type="evidence" value="ECO:0007669"/>
    <property type="project" value="InterPro"/>
</dbReference>
<evidence type="ECO:0000256" key="5">
    <source>
        <dbReference type="ARBA" id="ARBA00022725"/>
    </source>
</evidence>
<keyword evidence="9 10" id="KW-0807">Transducer</keyword>
<evidence type="ECO:0000256" key="2">
    <source>
        <dbReference type="ARBA" id="ARBA00022475"/>
    </source>
</evidence>
<evidence type="ECO:0000256" key="6">
    <source>
        <dbReference type="ARBA" id="ARBA00022989"/>
    </source>
</evidence>
<accession>A0A0S3J2T4</accession>
<feature type="transmembrane region" description="Helical" evidence="10">
    <location>
        <begin position="257"/>
        <end position="279"/>
    </location>
</feature>
<dbReference type="GO" id="GO:0004984">
    <property type="term" value="F:olfactory receptor activity"/>
    <property type="evidence" value="ECO:0007669"/>
    <property type="project" value="InterPro"/>
</dbReference>
<keyword evidence="8 10" id="KW-0675">Receptor</keyword>
<evidence type="ECO:0000313" key="11">
    <source>
        <dbReference type="EMBL" id="ALR72559.1"/>
    </source>
</evidence>
<protein>
    <recommendedName>
        <fullName evidence="10">Odorant receptor</fullName>
    </recommendedName>
</protein>
<evidence type="ECO:0000256" key="8">
    <source>
        <dbReference type="ARBA" id="ARBA00023170"/>
    </source>
</evidence>
<dbReference type="GO" id="GO:0005886">
    <property type="term" value="C:plasma membrane"/>
    <property type="evidence" value="ECO:0007669"/>
    <property type="project" value="UniProtKB-SubCell"/>
</dbReference>
<sequence length="356" mass="41245">MATEFQKAFETEKWILSLFGFYPQWNPEPLWKHARRVFCIAVTLTYIISMCTGPFLENSVMILCTVMGLSKMVQLLTSKRQFREIEHYISNMKPSIIRRSSLIGAFRVSVVTLVGFLGIMPLSMKNQRMLPYKSWLPYSVEGASPYYSTFIFEVISIVMAAFTNSTIDMMYYCLVDICCAELDVLKLNIIEIDMSDHVDIVEDELKKIVIHHHKIIRLVGIIQEIFSSVVFVQCMASVLVICFLGFQLIYVDKLPSVKALIELSFIACMLIQIFCYCWFGHNITMKSSEVGDICYHTKWFESDLMIRKIILIIMERCKKPVELRAKIFTLNLQTLLAILRSSYSYMAILRTLYTDE</sequence>
<dbReference type="EMBL" id="KT381553">
    <property type="protein sequence ID" value="ALR72559.1"/>
    <property type="molecule type" value="mRNA"/>
</dbReference>
<evidence type="ECO:0000256" key="1">
    <source>
        <dbReference type="ARBA" id="ARBA00004651"/>
    </source>
</evidence>
<dbReference type="AlphaFoldDB" id="A0A0S3J2T4"/>
<dbReference type="InterPro" id="IPR004117">
    <property type="entry name" value="7tm6_olfct_rcpt"/>
</dbReference>
<keyword evidence="5 10" id="KW-0552">Olfaction</keyword>
<dbReference type="GO" id="GO:0007165">
    <property type="term" value="P:signal transduction"/>
    <property type="evidence" value="ECO:0007669"/>
    <property type="project" value="UniProtKB-KW"/>
</dbReference>
<evidence type="ECO:0000256" key="4">
    <source>
        <dbReference type="ARBA" id="ARBA00022692"/>
    </source>
</evidence>
<keyword evidence="4 10" id="KW-0812">Transmembrane</keyword>
<reference evidence="11" key="2">
    <citation type="submission" date="2015-08" db="EMBL/GenBank/DDBJ databases">
        <authorList>
            <person name="Babu N.S."/>
            <person name="Beckwith C.J."/>
            <person name="Beseler K.G."/>
            <person name="Brison A."/>
            <person name="Carone J.V."/>
            <person name="Caskin T.P."/>
            <person name="Diamond M."/>
            <person name="Durham M.E."/>
            <person name="Foxe J.M."/>
            <person name="Go M."/>
            <person name="Henderson B.A."/>
            <person name="Jones I.B."/>
            <person name="McGettigan J.A."/>
            <person name="Micheletti S.J."/>
            <person name="Nasrallah M.E."/>
            <person name="Ortiz D."/>
            <person name="Piller C.R."/>
            <person name="Privatt S.R."/>
            <person name="Schneider S.L."/>
            <person name="Sharp S."/>
            <person name="Smith T.C."/>
            <person name="Stanton J.D."/>
            <person name="Ullery H.E."/>
            <person name="Wilson R.J."/>
            <person name="Serrano M.G."/>
            <person name="Buck G."/>
            <person name="Lee V."/>
            <person name="Wang Y."/>
            <person name="Carvalho R."/>
            <person name="Voegtly L."/>
            <person name="Shi R."/>
            <person name="Duckworth R."/>
            <person name="Johnson A."/>
            <person name="Loviza R."/>
            <person name="Walstead R."/>
            <person name="Shah Z."/>
            <person name="Kiflezghi M."/>
            <person name="Wade K."/>
            <person name="Ball S.L."/>
            <person name="Bradley K.W."/>
            <person name="Asai D.J."/>
            <person name="Bowman C.A."/>
            <person name="Russell D.A."/>
            <person name="Pope W.H."/>
            <person name="Jacobs-Sera D."/>
            <person name="Hendrix R.W."/>
            <person name="Hatfull G.F."/>
        </authorList>
    </citation>
    <scope>NUCLEOTIDE SEQUENCE</scope>
</reference>
<evidence type="ECO:0000256" key="7">
    <source>
        <dbReference type="ARBA" id="ARBA00023136"/>
    </source>
</evidence>
<keyword evidence="2" id="KW-1003">Cell membrane</keyword>
<dbReference type="PANTHER" id="PTHR21137:SF35">
    <property type="entry name" value="ODORANT RECEPTOR 19A-RELATED"/>
    <property type="match status" value="1"/>
</dbReference>
<dbReference type="PANTHER" id="PTHR21137">
    <property type="entry name" value="ODORANT RECEPTOR"/>
    <property type="match status" value="1"/>
</dbReference>
<dbReference type="Pfam" id="PF02949">
    <property type="entry name" value="7tm_6"/>
    <property type="match status" value="1"/>
</dbReference>
<comment type="subcellular location">
    <subcellularLocation>
        <location evidence="1 10">Cell membrane</location>
        <topology evidence="1 10">Multi-pass membrane protein</topology>
    </subcellularLocation>
</comment>
<evidence type="ECO:0000256" key="3">
    <source>
        <dbReference type="ARBA" id="ARBA00022606"/>
    </source>
</evidence>
<comment type="caution">
    <text evidence="10">Lacks conserved residue(s) required for the propagation of feature annotation.</text>
</comment>
<evidence type="ECO:0000256" key="9">
    <source>
        <dbReference type="ARBA" id="ARBA00023224"/>
    </source>
</evidence>
<keyword evidence="6 10" id="KW-1133">Transmembrane helix</keyword>
<comment type="similarity">
    <text evidence="10">Belongs to the insect chemoreceptor superfamily. Heteromeric odorant receptor channel (TC 1.A.69) family.</text>
</comment>
<reference evidence="11" key="1">
    <citation type="journal article" date="2015" name="BMC Genomics">
        <title>Candidate chemosensory genes identified in Colaphellus bowringi by antennal transcriptome analysis.</title>
        <authorList>
            <person name="Li X.M."/>
            <person name="Zhu X.Y."/>
            <person name="Wang Z.Q."/>
            <person name="Wang Y."/>
            <person name="He P."/>
            <person name="Chen G."/>
            <person name="Sun L."/>
            <person name="Deng D.G."/>
            <person name="Zhang Y.N."/>
        </authorList>
    </citation>
    <scope>NUCLEOTIDE SEQUENCE</scope>
</reference>
<feature type="transmembrane region" description="Helical" evidence="10">
    <location>
        <begin position="225"/>
        <end position="251"/>
    </location>
</feature>
<keyword evidence="3 10" id="KW-0716">Sensory transduction</keyword>
<feature type="transmembrane region" description="Helical" evidence="10">
    <location>
        <begin position="144"/>
        <end position="162"/>
    </location>
</feature>
<feature type="transmembrane region" description="Helical" evidence="10">
    <location>
        <begin position="102"/>
        <end position="124"/>
    </location>
</feature>
<evidence type="ECO:0000256" key="10">
    <source>
        <dbReference type="RuleBase" id="RU351113"/>
    </source>
</evidence>
<keyword evidence="7 10" id="KW-0472">Membrane</keyword>
<organism evidence="11">
    <name type="scientific">Colaphellus bowringi</name>
    <dbReference type="NCBI Taxonomy" id="561076"/>
    <lineage>
        <taxon>Eukaryota</taxon>
        <taxon>Metazoa</taxon>
        <taxon>Ecdysozoa</taxon>
        <taxon>Arthropoda</taxon>
        <taxon>Hexapoda</taxon>
        <taxon>Insecta</taxon>
        <taxon>Pterygota</taxon>
        <taxon>Neoptera</taxon>
        <taxon>Endopterygota</taxon>
        <taxon>Coleoptera</taxon>
        <taxon>Polyphaga</taxon>
        <taxon>Cucujiformia</taxon>
        <taxon>Chrysomeloidea</taxon>
        <taxon>Chrysomelidae</taxon>
        <taxon>Chrysomelinae</taxon>
        <taxon>Chrysomelini</taxon>
        <taxon>Colaphellus</taxon>
    </lineage>
</organism>